<keyword evidence="8" id="KW-1185">Reference proteome</keyword>
<reference evidence="7" key="1">
    <citation type="submission" date="2023-01" db="EMBL/GenBank/DDBJ databases">
        <title>Genome assembly of the deep-sea coral Lophelia pertusa.</title>
        <authorList>
            <person name="Herrera S."/>
            <person name="Cordes E."/>
        </authorList>
    </citation>
    <scope>NUCLEOTIDE SEQUENCE</scope>
    <source>
        <strain evidence="7">USNM1676648</strain>
        <tissue evidence="7">Polyp</tissue>
    </source>
</reference>
<evidence type="ECO:0000313" key="7">
    <source>
        <dbReference type="EMBL" id="KAJ7354840.1"/>
    </source>
</evidence>
<dbReference type="GO" id="GO:0000712">
    <property type="term" value="P:resolution of meiotic recombination intermediates"/>
    <property type="evidence" value="ECO:0007669"/>
    <property type="project" value="TreeGrafter"/>
</dbReference>
<comment type="caution">
    <text evidence="7">The sequence shown here is derived from an EMBL/GenBank/DDBJ whole genome shotgun (WGS) entry which is preliminary data.</text>
</comment>
<evidence type="ECO:0000256" key="3">
    <source>
        <dbReference type="ARBA" id="ARBA00012895"/>
    </source>
</evidence>
<dbReference type="GO" id="GO:0005634">
    <property type="term" value="C:nucleus"/>
    <property type="evidence" value="ECO:0007669"/>
    <property type="project" value="TreeGrafter"/>
</dbReference>
<dbReference type="Proteomes" id="UP001163046">
    <property type="component" value="Unassembled WGS sequence"/>
</dbReference>
<evidence type="ECO:0000256" key="4">
    <source>
        <dbReference type="ARBA" id="ARBA00023029"/>
    </source>
</evidence>
<comment type="cofactor">
    <cofactor evidence="2">
        <name>Mg(2+)</name>
        <dbReference type="ChEBI" id="CHEBI:18420"/>
    </cofactor>
</comment>
<gene>
    <name evidence="7" type="primary">TOP2B_2</name>
    <name evidence="7" type="ORF">OS493_029846</name>
</gene>
<dbReference type="GO" id="GO:0000819">
    <property type="term" value="P:sister chromatid segregation"/>
    <property type="evidence" value="ECO:0007669"/>
    <property type="project" value="TreeGrafter"/>
</dbReference>
<keyword evidence="5" id="KW-0238">DNA-binding</keyword>
<protein>
    <recommendedName>
        <fullName evidence="3">DNA topoisomerase (ATP-hydrolyzing)</fullName>
        <ecNumber evidence="3">5.6.2.2</ecNumber>
    </recommendedName>
</protein>
<evidence type="ECO:0000256" key="1">
    <source>
        <dbReference type="ARBA" id="ARBA00000185"/>
    </source>
</evidence>
<dbReference type="InterPro" id="IPR036890">
    <property type="entry name" value="HATPase_C_sf"/>
</dbReference>
<evidence type="ECO:0000256" key="6">
    <source>
        <dbReference type="ARBA" id="ARBA00023235"/>
    </source>
</evidence>
<keyword evidence="4" id="KW-0799">Topoisomerase</keyword>
<dbReference type="PANTHER" id="PTHR10169:SF38">
    <property type="entry name" value="DNA TOPOISOMERASE 2"/>
    <property type="match status" value="1"/>
</dbReference>
<keyword evidence="6 7" id="KW-0413">Isomerase</keyword>
<dbReference type="PANTHER" id="PTHR10169">
    <property type="entry name" value="DNA TOPOISOMERASE/GYRASE"/>
    <property type="match status" value="1"/>
</dbReference>
<evidence type="ECO:0000313" key="8">
    <source>
        <dbReference type="Proteomes" id="UP001163046"/>
    </source>
</evidence>
<accession>A0A9W9YJW6</accession>
<dbReference type="EC" id="5.6.2.2" evidence="3"/>
<organism evidence="7 8">
    <name type="scientific">Desmophyllum pertusum</name>
    <dbReference type="NCBI Taxonomy" id="174260"/>
    <lineage>
        <taxon>Eukaryota</taxon>
        <taxon>Metazoa</taxon>
        <taxon>Cnidaria</taxon>
        <taxon>Anthozoa</taxon>
        <taxon>Hexacorallia</taxon>
        <taxon>Scleractinia</taxon>
        <taxon>Caryophylliina</taxon>
        <taxon>Caryophylliidae</taxon>
        <taxon>Desmophyllum</taxon>
    </lineage>
</organism>
<evidence type="ECO:0000256" key="2">
    <source>
        <dbReference type="ARBA" id="ARBA00001946"/>
    </source>
</evidence>
<dbReference type="OrthoDB" id="8122272at2759"/>
<dbReference type="EMBL" id="MU827332">
    <property type="protein sequence ID" value="KAJ7354840.1"/>
    <property type="molecule type" value="Genomic_DNA"/>
</dbReference>
<comment type="catalytic activity">
    <reaction evidence="1">
        <text>ATP-dependent breakage, passage and rejoining of double-stranded DNA.</text>
        <dbReference type="EC" id="5.6.2.2"/>
    </reaction>
</comment>
<dbReference type="InterPro" id="IPR050634">
    <property type="entry name" value="DNA_Topoisomerase_II"/>
</dbReference>
<dbReference type="GO" id="GO:0003677">
    <property type="term" value="F:DNA binding"/>
    <property type="evidence" value="ECO:0007669"/>
    <property type="project" value="UniProtKB-KW"/>
</dbReference>
<sequence length="67" mass="7453">METLDSDTVSLLARRAYDVAGAVRGIGVYLNGKKLPIKSFKDYVGLYLKARDDEDELVLGDDSKKRC</sequence>
<dbReference type="GO" id="GO:0003918">
    <property type="term" value="F:DNA topoisomerase type II (double strand cut, ATP-hydrolyzing) activity"/>
    <property type="evidence" value="ECO:0007669"/>
    <property type="project" value="UniProtKB-EC"/>
</dbReference>
<evidence type="ECO:0000256" key="5">
    <source>
        <dbReference type="ARBA" id="ARBA00023125"/>
    </source>
</evidence>
<dbReference type="AlphaFoldDB" id="A0A9W9YJW6"/>
<proteinExistence type="predicted"/>
<name>A0A9W9YJW6_9CNID</name>
<dbReference type="Gene3D" id="3.30.565.10">
    <property type="entry name" value="Histidine kinase-like ATPase, C-terminal domain"/>
    <property type="match status" value="1"/>
</dbReference>